<evidence type="ECO:0000256" key="1">
    <source>
        <dbReference type="ARBA" id="ARBA00022801"/>
    </source>
</evidence>
<organism evidence="4 5">
    <name type="scientific">Fusarium torreyae</name>
    <dbReference type="NCBI Taxonomy" id="1237075"/>
    <lineage>
        <taxon>Eukaryota</taxon>
        <taxon>Fungi</taxon>
        <taxon>Dikarya</taxon>
        <taxon>Ascomycota</taxon>
        <taxon>Pezizomycotina</taxon>
        <taxon>Sordariomycetes</taxon>
        <taxon>Hypocreomycetidae</taxon>
        <taxon>Hypocreales</taxon>
        <taxon>Nectriaceae</taxon>
        <taxon>Fusarium</taxon>
    </lineage>
</organism>
<dbReference type="EMBL" id="JAOQAZ010000032">
    <property type="protein sequence ID" value="KAJ4249825.1"/>
    <property type="molecule type" value="Genomic_DNA"/>
</dbReference>
<dbReference type="InterPro" id="IPR008979">
    <property type="entry name" value="Galactose-bd-like_sf"/>
</dbReference>
<feature type="domain" description="CBM-cenC" evidence="3">
    <location>
        <begin position="110"/>
        <end position="231"/>
    </location>
</feature>
<dbReference type="Proteomes" id="UP001152049">
    <property type="component" value="Unassembled WGS sequence"/>
</dbReference>
<protein>
    <recommendedName>
        <fullName evidence="3">CBM-cenC domain-containing protein</fullName>
    </recommendedName>
</protein>
<accession>A0A9W8V8P9</accession>
<comment type="caution">
    <text evidence="4">The sequence shown here is derived from an EMBL/GenBank/DDBJ whole genome shotgun (WGS) entry which is preliminary data.</text>
</comment>
<dbReference type="AlphaFoldDB" id="A0A9W8V8P9"/>
<dbReference type="SUPFAM" id="SSF49785">
    <property type="entry name" value="Galactose-binding domain-like"/>
    <property type="match status" value="1"/>
</dbReference>
<sequence>MTSQKFLAAFAAISFLIGSQASPCRPISTTSEISTTIGAITETAGATETTAATSLETSSFTEITITESETASTDVATTTETTSLDVTTIETTTSTTEATSTTTSAASPTLLINGDFETGNNAPWTYSGLAANAFIDDSRFNDGRFSFGMGSAASDWVTVVQTLDKSLLVADRPYKLSLYANVESASRCSSGVIMSIDNNNSLQSPFGTSVSVPGADLEASFTYVSGQFTFTEDALAGDSPIRVVIKTKCSNTYTAWVDTVELALAN</sequence>
<proteinExistence type="predicted"/>
<evidence type="ECO:0000313" key="5">
    <source>
        <dbReference type="Proteomes" id="UP001152049"/>
    </source>
</evidence>
<feature type="signal peptide" evidence="2">
    <location>
        <begin position="1"/>
        <end position="21"/>
    </location>
</feature>
<evidence type="ECO:0000259" key="3">
    <source>
        <dbReference type="Pfam" id="PF02018"/>
    </source>
</evidence>
<evidence type="ECO:0000313" key="4">
    <source>
        <dbReference type="EMBL" id="KAJ4249825.1"/>
    </source>
</evidence>
<gene>
    <name evidence="4" type="ORF">NW762_012168</name>
</gene>
<keyword evidence="2" id="KW-0732">Signal</keyword>
<keyword evidence="1" id="KW-0378">Hydrolase</keyword>
<dbReference type="GO" id="GO:0016798">
    <property type="term" value="F:hydrolase activity, acting on glycosyl bonds"/>
    <property type="evidence" value="ECO:0007669"/>
    <property type="project" value="InterPro"/>
</dbReference>
<dbReference type="InterPro" id="IPR003305">
    <property type="entry name" value="CenC_carb-bd"/>
</dbReference>
<reference evidence="4" key="1">
    <citation type="submission" date="2022-09" db="EMBL/GenBank/DDBJ databases">
        <title>Fusarium specimens isolated from Avocado Roots.</title>
        <authorList>
            <person name="Stajich J."/>
            <person name="Roper C."/>
            <person name="Heimlech-Rivalta G."/>
        </authorList>
    </citation>
    <scope>NUCLEOTIDE SEQUENCE</scope>
    <source>
        <strain evidence="4">CF00136</strain>
    </source>
</reference>
<dbReference type="OrthoDB" id="5104649at2759"/>
<name>A0A9W8V8P9_9HYPO</name>
<evidence type="ECO:0000256" key="2">
    <source>
        <dbReference type="SAM" id="SignalP"/>
    </source>
</evidence>
<dbReference type="Gene3D" id="2.60.120.260">
    <property type="entry name" value="Galactose-binding domain-like"/>
    <property type="match status" value="1"/>
</dbReference>
<dbReference type="Pfam" id="PF02018">
    <property type="entry name" value="CBM_4_9"/>
    <property type="match status" value="1"/>
</dbReference>
<feature type="chain" id="PRO_5040782611" description="CBM-cenC domain-containing protein" evidence="2">
    <location>
        <begin position="22"/>
        <end position="266"/>
    </location>
</feature>
<keyword evidence="5" id="KW-1185">Reference proteome</keyword>